<dbReference type="PANTHER" id="PTHR31704">
    <property type="entry name" value="MYB/SANT-LIKE DNA-BINDING DOMAIN PROTEIN-RELATED"/>
    <property type="match status" value="1"/>
</dbReference>
<keyword evidence="5" id="KW-1185">Reference proteome</keyword>
<dbReference type="InParanoid" id="A0A2K2CR30"/>
<dbReference type="STRING" id="15368.A0A2K2CR30"/>
<reference evidence="4" key="3">
    <citation type="submission" date="2018-08" db="UniProtKB">
        <authorList>
            <consortium name="EnsemblPlants"/>
        </authorList>
    </citation>
    <scope>IDENTIFICATION</scope>
    <source>
        <strain evidence="4">cv. Bd21</strain>
    </source>
</reference>
<feature type="region of interest" description="Disordered" evidence="1">
    <location>
        <begin position="169"/>
        <end position="188"/>
    </location>
</feature>
<evidence type="ECO:0000256" key="1">
    <source>
        <dbReference type="SAM" id="MobiDB-lite"/>
    </source>
</evidence>
<evidence type="ECO:0000313" key="3">
    <source>
        <dbReference type="EMBL" id="PNT64481.1"/>
    </source>
</evidence>
<feature type="compositionally biased region" description="Basic residues" evidence="1">
    <location>
        <begin position="172"/>
        <end position="182"/>
    </location>
</feature>
<evidence type="ECO:0000313" key="4">
    <source>
        <dbReference type="EnsemblPlants" id="PNT64481"/>
    </source>
</evidence>
<dbReference type="AlphaFoldDB" id="A0A2K2CR30"/>
<feature type="domain" description="Myb/SANT-like" evidence="2">
    <location>
        <begin position="7"/>
        <end position="100"/>
    </location>
</feature>
<dbReference type="InterPro" id="IPR024752">
    <property type="entry name" value="Myb/SANT-like_dom"/>
</dbReference>
<organism evidence="3">
    <name type="scientific">Brachypodium distachyon</name>
    <name type="common">Purple false brome</name>
    <name type="synonym">Trachynia distachya</name>
    <dbReference type="NCBI Taxonomy" id="15368"/>
    <lineage>
        <taxon>Eukaryota</taxon>
        <taxon>Viridiplantae</taxon>
        <taxon>Streptophyta</taxon>
        <taxon>Embryophyta</taxon>
        <taxon>Tracheophyta</taxon>
        <taxon>Spermatophyta</taxon>
        <taxon>Magnoliopsida</taxon>
        <taxon>Liliopsida</taxon>
        <taxon>Poales</taxon>
        <taxon>Poaceae</taxon>
        <taxon>BOP clade</taxon>
        <taxon>Pooideae</taxon>
        <taxon>Stipodae</taxon>
        <taxon>Brachypodieae</taxon>
        <taxon>Brachypodium</taxon>
    </lineage>
</organism>
<dbReference type="PANTHER" id="PTHR31704:SF37">
    <property type="entry name" value="HEAT SHOCK PROTEIN"/>
    <property type="match status" value="1"/>
</dbReference>
<sequence length="235" mass="26291">KTGKATWDAVAHIVFLDVCIEEVEANSRPTQCLNAVGYANLISKFNEHTKRNYDRKQMKNRWETLKKDYNTWKTLTQRASGIGRDPNTHTIAASDEWWEKEIHRVPEASKFRNAPLQDEEKMSIIFDKHCVTNEHARVPVPSAHVGPSEDAHIVIDGDENDSGCEGDDLVTKKGKGKGKPKRACPYSSSPATKAAKVAKEDSPTDVQCLLSIMESRSRSLCVLLFNHLCTILISS</sequence>
<dbReference type="EMBL" id="CM000883">
    <property type="protein sequence ID" value="PNT64481.1"/>
    <property type="molecule type" value="Genomic_DNA"/>
</dbReference>
<proteinExistence type="predicted"/>
<evidence type="ECO:0000259" key="2">
    <source>
        <dbReference type="Pfam" id="PF12776"/>
    </source>
</evidence>
<name>A0A2K2CR30_BRADI</name>
<gene>
    <name evidence="3" type="ORF">BRADI_4g29216v3</name>
</gene>
<dbReference type="Proteomes" id="UP000008810">
    <property type="component" value="Chromosome 4"/>
</dbReference>
<reference evidence="3 4" key="1">
    <citation type="journal article" date="2010" name="Nature">
        <title>Genome sequencing and analysis of the model grass Brachypodium distachyon.</title>
        <authorList>
            <consortium name="International Brachypodium Initiative"/>
        </authorList>
    </citation>
    <scope>NUCLEOTIDE SEQUENCE [LARGE SCALE GENOMIC DNA]</scope>
    <source>
        <strain evidence="3 4">Bd21</strain>
    </source>
</reference>
<dbReference type="EnsemblPlants" id="PNT64481">
    <property type="protein sequence ID" value="PNT64481"/>
    <property type="gene ID" value="BRADI_4g29216v3"/>
</dbReference>
<evidence type="ECO:0000313" key="5">
    <source>
        <dbReference type="Proteomes" id="UP000008810"/>
    </source>
</evidence>
<dbReference type="OrthoDB" id="4955136at2759"/>
<accession>A0A2K2CR30</accession>
<dbReference type="Gramene" id="PNT64481">
    <property type="protein sequence ID" value="PNT64481"/>
    <property type="gene ID" value="BRADI_4g29216v3"/>
</dbReference>
<feature type="non-terminal residue" evidence="3">
    <location>
        <position position="1"/>
    </location>
</feature>
<dbReference type="FunCoup" id="A0A2K2CR30">
    <property type="interactions" value="5"/>
</dbReference>
<protein>
    <recommendedName>
        <fullName evidence="2">Myb/SANT-like domain-containing protein</fullName>
    </recommendedName>
</protein>
<dbReference type="Pfam" id="PF12776">
    <property type="entry name" value="Myb_DNA-bind_3"/>
    <property type="match status" value="1"/>
</dbReference>
<reference evidence="3" key="2">
    <citation type="submission" date="2017-06" db="EMBL/GenBank/DDBJ databases">
        <title>WGS assembly of Brachypodium distachyon.</title>
        <authorList>
            <consortium name="The International Brachypodium Initiative"/>
            <person name="Lucas S."/>
            <person name="Harmon-Smith M."/>
            <person name="Lail K."/>
            <person name="Tice H."/>
            <person name="Grimwood J."/>
            <person name="Bruce D."/>
            <person name="Barry K."/>
            <person name="Shu S."/>
            <person name="Lindquist E."/>
            <person name="Wang M."/>
            <person name="Pitluck S."/>
            <person name="Vogel J.P."/>
            <person name="Garvin D.F."/>
            <person name="Mockler T.C."/>
            <person name="Schmutz J."/>
            <person name="Rokhsar D."/>
            <person name="Bevan M.W."/>
        </authorList>
    </citation>
    <scope>NUCLEOTIDE SEQUENCE</scope>
    <source>
        <strain evidence="3">Bd21</strain>
    </source>
</reference>